<evidence type="ECO:0000313" key="2">
    <source>
        <dbReference type="EMBL" id="KYN12111.1"/>
    </source>
</evidence>
<accession>A0A151IWA8</accession>
<evidence type="ECO:0000313" key="3">
    <source>
        <dbReference type="Proteomes" id="UP000078492"/>
    </source>
</evidence>
<dbReference type="PANTHER" id="PTHR33053">
    <property type="entry name" value="PROTEIN, PUTATIVE-RELATED"/>
    <property type="match status" value="1"/>
</dbReference>
<evidence type="ECO:0000256" key="1">
    <source>
        <dbReference type="SAM" id="Phobius"/>
    </source>
</evidence>
<feature type="non-terminal residue" evidence="2">
    <location>
        <position position="1"/>
    </location>
</feature>
<dbReference type="PANTHER" id="PTHR33053:SF25">
    <property type="entry name" value="TRANSPOSASE DOMAIN-CONTAINING PROTEIN"/>
    <property type="match status" value="1"/>
</dbReference>
<feature type="transmembrane region" description="Helical" evidence="1">
    <location>
        <begin position="6"/>
        <end position="25"/>
    </location>
</feature>
<dbReference type="AlphaFoldDB" id="A0A151IWA8"/>
<organism evidence="2 3">
    <name type="scientific">Trachymyrmex cornetzi</name>
    <dbReference type="NCBI Taxonomy" id="471704"/>
    <lineage>
        <taxon>Eukaryota</taxon>
        <taxon>Metazoa</taxon>
        <taxon>Ecdysozoa</taxon>
        <taxon>Arthropoda</taxon>
        <taxon>Hexapoda</taxon>
        <taxon>Insecta</taxon>
        <taxon>Pterygota</taxon>
        <taxon>Neoptera</taxon>
        <taxon>Endopterygota</taxon>
        <taxon>Hymenoptera</taxon>
        <taxon>Apocrita</taxon>
        <taxon>Aculeata</taxon>
        <taxon>Formicoidea</taxon>
        <taxon>Formicidae</taxon>
        <taxon>Myrmicinae</taxon>
        <taxon>Trachymyrmex</taxon>
    </lineage>
</organism>
<protein>
    <recommendedName>
        <fullName evidence="4">DUF4218 domain-containing protein</fullName>
    </recommendedName>
</protein>
<keyword evidence="3" id="KW-1185">Reference proteome</keyword>
<proteinExistence type="predicted"/>
<gene>
    <name evidence="2" type="ORF">ALC57_15725</name>
</gene>
<dbReference type="EMBL" id="KQ980865">
    <property type="protein sequence ID" value="KYN12111.1"/>
    <property type="molecule type" value="Genomic_DNA"/>
</dbReference>
<keyword evidence="1" id="KW-1133">Transmembrane helix</keyword>
<keyword evidence="1" id="KW-0812">Transmembrane</keyword>
<feature type="transmembrane region" description="Helical" evidence="1">
    <location>
        <begin position="102"/>
        <end position="119"/>
    </location>
</feature>
<dbReference type="Proteomes" id="UP000078492">
    <property type="component" value="Unassembled WGS sequence"/>
</dbReference>
<reference evidence="2 3" key="1">
    <citation type="submission" date="2015-09" db="EMBL/GenBank/DDBJ databases">
        <title>Trachymyrmex cornetzi WGS genome.</title>
        <authorList>
            <person name="Nygaard S."/>
            <person name="Hu H."/>
            <person name="Boomsma J."/>
            <person name="Zhang G."/>
        </authorList>
    </citation>
    <scope>NUCLEOTIDE SEQUENCE [LARGE SCALE GENOMIC DNA]</scope>
    <source>
        <strain evidence="2">Tcor2-1</strain>
        <tissue evidence="2">Whole body</tissue>
    </source>
</reference>
<keyword evidence="1" id="KW-0472">Membrane</keyword>
<dbReference type="STRING" id="471704.A0A151IWA8"/>
<sequence>IQDIISWAIMFNIFHVALKALLVILRKYTNHAFVKDPRTLLKTPRHTAIIKMGLGEYCHFGIKNALKNMLDEYMTITGKINDNLDILINIDGLPISKSNISALWPIILKSVFIVGVYFGQTKPQSNNDFLQPFVDEAISLINNGLFYNNINVRINLHGLICDAPAKAFVLDVKIHTGYNSCTRCTIKDFADNKYGDYQTGETILQHIPNFGLVSCVVIDYMHLICLGVVKKLILLWVQGPRAVKLSQQLLNHVSGALLNLQNTVPNDFVRRPRSLKEIKMWKATELRQFLLYTGPVVLKGILRQDIYINFITLHVIVTILASPTLSKDQNNIMWAQKLVEYFLQCFKRIYGATFMSHNIHNLLHICSDVQKYGPVDEFSAFRFENYMSNIKKMLRKNEKPLQQLSNRYAEINKSNLFKKQKSSHEMNFKKLHSDGPVIDGYNFSAQYKVLHNKTYTIHAKNSANNCVLLKNGTILVVLNFAKLNDSRTVIIGRKLKVVGNLYADPTYPCASEQLDVQVTREDAAVCLWPCDQIHNKMWKMPYDRNDRNEFVVFPVLHT</sequence>
<name>A0A151IWA8_9HYME</name>
<evidence type="ECO:0008006" key="4">
    <source>
        <dbReference type="Google" id="ProtNLM"/>
    </source>
</evidence>